<evidence type="ECO:0000313" key="2">
    <source>
        <dbReference type="Proteomes" id="UP000553035"/>
    </source>
</evidence>
<reference evidence="1 2" key="1">
    <citation type="submission" date="2020-07" db="EMBL/GenBank/DDBJ databases">
        <title>Exploring microbial biodiversity for novel pathways involved in the catabolism of aromatic compounds derived from lignin.</title>
        <authorList>
            <person name="Elkins J."/>
        </authorList>
    </citation>
    <scope>NUCLEOTIDE SEQUENCE [LARGE SCALE GENOMIC DNA]</scope>
    <source>
        <strain evidence="1 2">VanB</strain>
    </source>
</reference>
<dbReference type="EMBL" id="JACCAT010000001">
    <property type="protein sequence ID" value="NYH07482.1"/>
    <property type="molecule type" value="Genomic_DNA"/>
</dbReference>
<sequence length="201" mass="21460">MLTTETTAFTGNTLPECLIGHLLDPQLVEVEAAVQQRALAAASLNFTMQQQTQTNWCWAAASASVGNYYGTGSWTQCAVASAALDRNCCNQPGPCNVYGYLDVALKITRSFNGMNSGSLQMSAIQNQINMGRPIGLRCAWYGGGAHFLAIYGTNGNYVLVADSIYGYSTRALSSFPGSYNGGGNWTHTYFTAKNQGATSCN</sequence>
<dbReference type="Gene3D" id="3.90.70.10">
    <property type="entry name" value="Cysteine proteinases"/>
    <property type="match status" value="1"/>
</dbReference>
<dbReference type="Pfam" id="PF12385">
    <property type="entry name" value="Peptidase_C70"/>
    <property type="match status" value="1"/>
</dbReference>
<protein>
    <recommendedName>
        <fullName evidence="3">Peptidase C39-like domain-containing protein</fullName>
    </recommendedName>
</protein>
<evidence type="ECO:0000313" key="1">
    <source>
        <dbReference type="EMBL" id="NYH07482.1"/>
    </source>
</evidence>
<name>A0A7Y9VS64_9PSED</name>
<dbReference type="InterPro" id="IPR022118">
    <property type="entry name" value="Peptidase_C70_AvrRpt2"/>
</dbReference>
<proteinExistence type="predicted"/>
<gene>
    <name evidence="1" type="ORF">GGI52_000525</name>
</gene>
<organism evidence="1 2">
    <name type="scientific">Pseudomonas moraviensis</name>
    <dbReference type="NCBI Taxonomy" id="321662"/>
    <lineage>
        <taxon>Bacteria</taxon>
        <taxon>Pseudomonadati</taxon>
        <taxon>Pseudomonadota</taxon>
        <taxon>Gammaproteobacteria</taxon>
        <taxon>Pseudomonadales</taxon>
        <taxon>Pseudomonadaceae</taxon>
        <taxon>Pseudomonas</taxon>
    </lineage>
</organism>
<comment type="caution">
    <text evidence="1">The sequence shown here is derived from an EMBL/GenBank/DDBJ whole genome shotgun (WGS) entry which is preliminary data.</text>
</comment>
<dbReference type="AlphaFoldDB" id="A0A7Y9VS64"/>
<evidence type="ECO:0008006" key="3">
    <source>
        <dbReference type="Google" id="ProtNLM"/>
    </source>
</evidence>
<accession>A0A7Y9VS64</accession>
<dbReference type="Proteomes" id="UP000553035">
    <property type="component" value="Unassembled WGS sequence"/>
</dbReference>
<dbReference type="RefSeq" id="WP_179692320.1">
    <property type="nucleotide sequence ID" value="NZ_JACCAT010000001.1"/>
</dbReference>